<dbReference type="AlphaFoldDB" id="A0A255IPQ0"/>
<dbReference type="SMART" id="SM00530">
    <property type="entry name" value="HTH_XRE"/>
    <property type="match status" value="1"/>
</dbReference>
<dbReference type="PANTHER" id="PTHR46558">
    <property type="entry name" value="TRACRIPTIONAL REGULATORY PROTEIN-RELATED-RELATED"/>
    <property type="match status" value="1"/>
</dbReference>
<dbReference type="Pfam" id="PF01381">
    <property type="entry name" value="HTH_3"/>
    <property type="match status" value="1"/>
</dbReference>
<dbReference type="OrthoDB" id="9803228at2"/>
<keyword evidence="1 3" id="KW-0238">DNA-binding</keyword>
<dbReference type="Gene3D" id="1.10.260.40">
    <property type="entry name" value="lambda repressor-like DNA-binding domains"/>
    <property type="match status" value="1"/>
</dbReference>
<dbReference type="Proteomes" id="UP000216411">
    <property type="component" value="Unassembled WGS sequence"/>
</dbReference>
<dbReference type="EMBL" id="QICS01000009">
    <property type="protein sequence ID" value="PXV87742.1"/>
    <property type="molecule type" value="Genomic_DNA"/>
</dbReference>
<evidence type="ECO:0000313" key="4">
    <source>
        <dbReference type="EMBL" id="RDY32090.1"/>
    </source>
</evidence>
<proteinExistence type="predicted"/>
<dbReference type="Proteomes" id="UP000247523">
    <property type="component" value="Unassembled WGS sequence"/>
</dbReference>
<protein>
    <submittedName>
        <fullName evidence="3 4">XRE family transcriptional regulator</fullName>
    </submittedName>
</protein>
<reference evidence="4 5" key="1">
    <citation type="journal article" date="2017" name="Genome Announc.">
        <title>Draft Genome Sequence of a Sporulating and Motile Strain of Lachnotalea glycerini Isolated from Water in Quebec City, Canada.</title>
        <authorList>
            <person name="Maheux A.F."/>
            <person name="Boudreau D.K."/>
            <person name="Berube E."/>
            <person name="Boissinot M."/>
            <person name="Raymond F."/>
            <person name="Brodeur S."/>
            <person name="Corbeil J."/>
            <person name="Isabel S."/>
            <person name="Omar R.F."/>
            <person name="Bergeron M.G."/>
        </authorList>
    </citation>
    <scope>NUCLEOTIDE SEQUENCE [LARGE SCALE GENOMIC DNA]</scope>
    <source>
        <strain evidence="4 5">CCRI-19302</strain>
    </source>
</reference>
<dbReference type="SUPFAM" id="SSF47413">
    <property type="entry name" value="lambda repressor-like DNA-binding domains"/>
    <property type="match status" value="1"/>
</dbReference>
<evidence type="ECO:0000313" key="5">
    <source>
        <dbReference type="Proteomes" id="UP000216411"/>
    </source>
</evidence>
<evidence type="ECO:0000313" key="6">
    <source>
        <dbReference type="Proteomes" id="UP000247523"/>
    </source>
</evidence>
<dbReference type="GO" id="GO:0003677">
    <property type="term" value="F:DNA binding"/>
    <property type="evidence" value="ECO:0007669"/>
    <property type="project" value="UniProtKB-KW"/>
</dbReference>
<evidence type="ECO:0000259" key="2">
    <source>
        <dbReference type="PROSITE" id="PS50943"/>
    </source>
</evidence>
<dbReference type="PANTHER" id="PTHR46558:SF11">
    <property type="entry name" value="HTH-TYPE TRANSCRIPTIONAL REGULATOR XRE"/>
    <property type="match status" value="1"/>
</dbReference>
<dbReference type="EMBL" id="NOKA02000006">
    <property type="protein sequence ID" value="RDY32090.1"/>
    <property type="molecule type" value="Genomic_DNA"/>
</dbReference>
<reference evidence="4" key="3">
    <citation type="submission" date="2018-07" db="EMBL/GenBank/DDBJ databases">
        <authorList>
            <person name="Quirk P.G."/>
            <person name="Krulwich T.A."/>
        </authorList>
    </citation>
    <scope>NUCLEOTIDE SEQUENCE</scope>
    <source>
        <strain evidence="4">CCRI-19302</strain>
    </source>
</reference>
<feature type="domain" description="HTH cro/C1-type" evidence="2">
    <location>
        <begin position="13"/>
        <end position="67"/>
    </location>
</feature>
<accession>A0A255IPQ0</accession>
<comment type="caution">
    <text evidence="4">The sequence shown here is derived from an EMBL/GenBank/DDBJ whole genome shotgun (WGS) entry which is preliminary data.</text>
</comment>
<organism evidence="4 5">
    <name type="scientific">Lachnotalea glycerini</name>
    <dbReference type="NCBI Taxonomy" id="1763509"/>
    <lineage>
        <taxon>Bacteria</taxon>
        <taxon>Bacillati</taxon>
        <taxon>Bacillota</taxon>
        <taxon>Clostridia</taxon>
        <taxon>Lachnospirales</taxon>
        <taxon>Lachnospiraceae</taxon>
        <taxon>Lachnotalea</taxon>
    </lineage>
</organism>
<keyword evidence="5" id="KW-1185">Reference proteome</keyword>
<sequence length="105" mass="11928">MERIHFDKIGLKIKEARMARNLTQENVADEVGINTSHVSNIETNKTKVSLSTLVLICNALDVSVDYILESELKNSSSAIEREIINEIQNFDNMKKEQLLRIAKVL</sequence>
<evidence type="ECO:0000256" key="1">
    <source>
        <dbReference type="ARBA" id="ARBA00023125"/>
    </source>
</evidence>
<dbReference type="CDD" id="cd00093">
    <property type="entry name" value="HTH_XRE"/>
    <property type="match status" value="1"/>
</dbReference>
<name>A0A255IPQ0_9FIRM</name>
<reference evidence="3 6" key="2">
    <citation type="submission" date="2018-05" db="EMBL/GenBank/DDBJ databases">
        <title>Genomic Encyclopedia of Type Strains, Phase IV (KMG-IV): sequencing the most valuable type-strain genomes for metagenomic binning, comparative biology and taxonomic classification.</title>
        <authorList>
            <person name="Goeker M."/>
        </authorList>
    </citation>
    <scope>NUCLEOTIDE SEQUENCE [LARGE SCALE GENOMIC DNA]</scope>
    <source>
        <strain evidence="3 6">DSM 28816</strain>
    </source>
</reference>
<dbReference type="RefSeq" id="WP_094376115.1">
    <property type="nucleotide sequence ID" value="NZ_NOKA02000006.1"/>
</dbReference>
<dbReference type="InterPro" id="IPR010982">
    <property type="entry name" value="Lambda_DNA-bd_dom_sf"/>
</dbReference>
<dbReference type="PROSITE" id="PS50943">
    <property type="entry name" value="HTH_CROC1"/>
    <property type="match status" value="1"/>
</dbReference>
<evidence type="ECO:0000313" key="3">
    <source>
        <dbReference type="EMBL" id="PXV87742.1"/>
    </source>
</evidence>
<gene>
    <name evidence="3" type="ORF">C8E03_10932</name>
    <name evidence="4" type="ORF">CG710_006365</name>
</gene>
<dbReference type="InterPro" id="IPR001387">
    <property type="entry name" value="Cro/C1-type_HTH"/>
</dbReference>